<keyword evidence="1 8" id="KW-0813">Transport</keyword>
<dbReference type="InterPro" id="IPR014269">
    <property type="entry name" value="SecY2"/>
</dbReference>
<dbReference type="PIRSF" id="PIRSF004557">
    <property type="entry name" value="SecY"/>
    <property type="match status" value="1"/>
</dbReference>
<dbReference type="GO" id="GO:0006605">
    <property type="term" value="P:protein targeting"/>
    <property type="evidence" value="ECO:0007669"/>
    <property type="project" value="UniProtKB-UniRule"/>
</dbReference>
<dbReference type="GO" id="GO:0065002">
    <property type="term" value="P:intracellular protein transmembrane transport"/>
    <property type="evidence" value="ECO:0007669"/>
    <property type="project" value="UniProtKB-UniRule"/>
</dbReference>
<reference evidence="10 11" key="1">
    <citation type="submission" date="2018-06" db="EMBL/GenBank/DDBJ databases">
        <authorList>
            <consortium name="Pathogen Informatics"/>
            <person name="Doyle S."/>
        </authorList>
    </citation>
    <scope>NUCLEOTIDE SEQUENCE [LARGE SCALE GENOMIC DNA]</scope>
    <source>
        <strain evidence="10 11">NCTC13832</strain>
    </source>
</reference>
<organism evidence="10 11">
    <name type="scientific">Staphylococcus microti</name>
    <dbReference type="NCBI Taxonomy" id="569857"/>
    <lineage>
        <taxon>Bacteria</taxon>
        <taxon>Bacillati</taxon>
        <taxon>Bacillota</taxon>
        <taxon>Bacilli</taxon>
        <taxon>Bacillales</taxon>
        <taxon>Staphylococcaceae</taxon>
        <taxon>Staphylococcus</taxon>
    </lineage>
</organism>
<feature type="transmembrane region" description="Helical" evidence="8">
    <location>
        <begin position="192"/>
        <end position="214"/>
    </location>
</feature>
<accession>A0A380I623</accession>
<evidence type="ECO:0000313" key="10">
    <source>
        <dbReference type="EMBL" id="SUN02173.1"/>
    </source>
</evidence>
<dbReference type="HAMAP" id="MF_01466">
    <property type="entry name" value="SecY2"/>
    <property type="match status" value="1"/>
</dbReference>
<feature type="transmembrane region" description="Helical" evidence="8">
    <location>
        <begin position="247"/>
        <end position="268"/>
    </location>
</feature>
<comment type="subcellular location">
    <subcellularLocation>
        <location evidence="8">Cell membrane</location>
        <topology evidence="8">Multi-pass membrane protein</topology>
    </subcellularLocation>
</comment>
<proteinExistence type="inferred from homology"/>
<keyword evidence="5 8" id="KW-1133">Transmembrane helix</keyword>
<dbReference type="RefSeq" id="WP_044358838.1">
    <property type="nucleotide sequence ID" value="NZ_JXWY01000008.1"/>
</dbReference>
<keyword evidence="4 8" id="KW-0653">Protein transport</keyword>
<feature type="transmembrane region" description="Helical" evidence="8">
    <location>
        <begin position="288"/>
        <end position="305"/>
    </location>
</feature>
<evidence type="ECO:0000256" key="1">
    <source>
        <dbReference type="ARBA" id="ARBA00022448"/>
    </source>
</evidence>
<protein>
    <recommendedName>
        <fullName evidence="8 9">Accessory Sec system protein translocase subunit SecY2</fullName>
    </recommendedName>
</protein>
<evidence type="ECO:0000313" key="11">
    <source>
        <dbReference type="Proteomes" id="UP000254100"/>
    </source>
</evidence>
<evidence type="ECO:0000256" key="4">
    <source>
        <dbReference type="ARBA" id="ARBA00022927"/>
    </source>
</evidence>
<comment type="similarity">
    <text evidence="8">Belongs to the SecY/SEC61-alpha family. SecY2 subfamily.</text>
</comment>
<dbReference type="EMBL" id="UHDT01000004">
    <property type="protein sequence ID" value="SUN02173.1"/>
    <property type="molecule type" value="Genomic_DNA"/>
</dbReference>
<evidence type="ECO:0000256" key="2">
    <source>
        <dbReference type="ARBA" id="ARBA00022475"/>
    </source>
</evidence>
<evidence type="ECO:0000256" key="7">
    <source>
        <dbReference type="ARBA" id="ARBA00023136"/>
    </source>
</evidence>
<keyword evidence="6 8" id="KW-0811">Translocation</keyword>
<dbReference type="NCBIfam" id="NF009082">
    <property type="entry name" value="PRK12417.1"/>
    <property type="match status" value="1"/>
</dbReference>
<feature type="transmembrane region" description="Helical" evidence="8">
    <location>
        <begin position="137"/>
        <end position="155"/>
    </location>
</feature>
<dbReference type="AlphaFoldDB" id="A0A380I623"/>
<dbReference type="OrthoDB" id="2055747at2"/>
<feature type="transmembrane region" description="Helical" evidence="8">
    <location>
        <begin position="369"/>
        <end position="386"/>
    </location>
</feature>
<dbReference type="Proteomes" id="UP000254100">
    <property type="component" value="Unassembled WGS sequence"/>
</dbReference>
<evidence type="ECO:0000256" key="9">
    <source>
        <dbReference type="NCBIfam" id="TIGR02920"/>
    </source>
</evidence>
<name>A0A380I623_9STAP</name>
<dbReference type="InterPro" id="IPR002208">
    <property type="entry name" value="SecY/SEC61-alpha"/>
</dbReference>
<evidence type="ECO:0000256" key="8">
    <source>
        <dbReference type="HAMAP-Rule" id="MF_01466"/>
    </source>
</evidence>
<evidence type="ECO:0000256" key="6">
    <source>
        <dbReference type="ARBA" id="ARBA00023010"/>
    </source>
</evidence>
<gene>
    <name evidence="10" type="primary">secY2_2</name>
    <name evidence="8" type="synonym">secY2</name>
    <name evidence="10" type="ORF">NCTC13832_02410</name>
</gene>
<feature type="transmembrane region" description="Helical" evidence="8">
    <location>
        <begin position="21"/>
        <end position="40"/>
    </location>
</feature>
<feature type="transmembrane region" description="Helical" evidence="8">
    <location>
        <begin position="109"/>
        <end position="125"/>
    </location>
</feature>
<evidence type="ECO:0000256" key="5">
    <source>
        <dbReference type="ARBA" id="ARBA00022989"/>
    </source>
</evidence>
<keyword evidence="2 8" id="KW-1003">Cell membrane</keyword>
<dbReference type="GO" id="GO:0005886">
    <property type="term" value="C:plasma membrane"/>
    <property type="evidence" value="ECO:0007669"/>
    <property type="project" value="UniProtKB-SubCell"/>
</dbReference>
<dbReference type="PRINTS" id="PR00303">
    <property type="entry name" value="SECYTRNLCASE"/>
</dbReference>
<keyword evidence="7 8" id="KW-0472">Membrane</keyword>
<feature type="transmembrane region" description="Helical" evidence="8">
    <location>
        <begin position="340"/>
        <end position="363"/>
    </location>
</feature>
<dbReference type="NCBIfam" id="TIGR02920">
    <property type="entry name" value="acc_sec_Y2"/>
    <property type="match status" value="1"/>
</dbReference>
<feature type="transmembrane region" description="Helical" evidence="8">
    <location>
        <begin position="162"/>
        <end position="180"/>
    </location>
</feature>
<evidence type="ECO:0000256" key="3">
    <source>
        <dbReference type="ARBA" id="ARBA00022692"/>
    </source>
</evidence>
<dbReference type="Gene3D" id="1.10.3370.10">
    <property type="entry name" value="SecY subunit domain"/>
    <property type="match status" value="1"/>
</dbReference>
<dbReference type="Pfam" id="PF00344">
    <property type="entry name" value="SecY"/>
    <property type="match status" value="1"/>
</dbReference>
<sequence length="407" mass="46868">MKNNLLHRILHQYEYKIIYKRLAFTFIILFIYILGSRIPILSNSKGLTDTHDFYQLAVSNVGGDILTLNIFSLGLGPWLTAMIVLMFLRYRNLEKMMQMTRREKHYQEKLLALAFSLVQGFFVVSQHVDIEKTKSSTIALLLLILIAGTMLLIWLADQNVRYGIAGAMPIVLLSIIRSTVRQHATNIDIDYIALICMIVLIVLVMLILLCLELVEYRIPYRDIMHVEGDQTHSFVAWKLNPAGSISIMISLSVFILFNSLLNLILHFAIDRNKQLHILELGHPVGVTFYIMLQVVLGYALSRLLINTKQKSKDFLKASHYFDGVAPGDETARYLNHKARIICWTGSLIVGVIIGVPLYLSLLIPHLSQQIYFVIQLMIMMYISINISETIRTYLYFDKYKPFLTKYW</sequence>
<feature type="transmembrane region" description="Helical" evidence="8">
    <location>
        <begin position="65"/>
        <end position="88"/>
    </location>
</feature>
<keyword evidence="3 8" id="KW-0812">Transmembrane</keyword>
<comment type="function">
    <text evidence="8">Part of the accessory SecA2/SecY2 system specifically required for export of possible cell wall proteins. The central subunit of a protein translocation channel.</text>
</comment>
<dbReference type="InterPro" id="IPR023201">
    <property type="entry name" value="SecY_dom_sf"/>
</dbReference>
<dbReference type="SUPFAM" id="SSF103491">
    <property type="entry name" value="Preprotein translocase SecY subunit"/>
    <property type="match status" value="1"/>
</dbReference>
<comment type="subunit">
    <text evidence="8">Component of the accessory SecA2/SecY2 protein translocase complex required to export cell wall proteins. May form heterotrimers with SecE and SecG subunits.</text>
</comment>